<accession>A0A6A6WE52</accession>
<dbReference type="InterPro" id="IPR046341">
    <property type="entry name" value="SET_dom_sf"/>
</dbReference>
<dbReference type="RefSeq" id="XP_033602721.1">
    <property type="nucleotide sequence ID" value="XM_033740413.1"/>
</dbReference>
<dbReference type="EMBL" id="ML996568">
    <property type="protein sequence ID" value="KAF2760270.1"/>
    <property type="molecule type" value="Genomic_DNA"/>
</dbReference>
<proteinExistence type="predicted"/>
<feature type="compositionally biased region" description="Polar residues" evidence="1">
    <location>
        <begin position="13"/>
        <end position="22"/>
    </location>
</feature>
<dbReference type="InterPro" id="IPR053201">
    <property type="entry name" value="Flavunoidine_N-MTase"/>
</dbReference>
<organism evidence="2 3">
    <name type="scientific">Pseudovirgaria hyperparasitica</name>
    <dbReference type="NCBI Taxonomy" id="470096"/>
    <lineage>
        <taxon>Eukaryota</taxon>
        <taxon>Fungi</taxon>
        <taxon>Dikarya</taxon>
        <taxon>Ascomycota</taxon>
        <taxon>Pezizomycotina</taxon>
        <taxon>Dothideomycetes</taxon>
        <taxon>Dothideomycetes incertae sedis</taxon>
        <taxon>Acrospermales</taxon>
        <taxon>Acrospermaceae</taxon>
        <taxon>Pseudovirgaria</taxon>
    </lineage>
</organism>
<dbReference type="AlphaFoldDB" id="A0A6A6WE52"/>
<dbReference type="SUPFAM" id="SSF82199">
    <property type="entry name" value="SET domain"/>
    <property type="match status" value="1"/>
</dbReference>
<name>A0A6A6WE52_9PEZI</name>
<dbReference type="PANTHER" id="PTHR12350">
    <property type="entry name" value="HISTONE-LYSINE N-METHYLTRANSFERASE-RELATED"/>
    <property type="match status" value="1"/>
</dbReference>
<keyword evidence="3" id="KW-1185">Reference proteome</keyword>
<gene>
    <name evidence="2" type="ORF">EJ05DRAFT_278260</name>
</gene>
<protein>
    <recommendedName>
        <fullName evidence="4">SET domain-containing protein</fullName>
    </recommendedName>
</protein>
<feature type="region of interest" description="Disordered" evidence="1">
    <location>
        <begin position="1"/>
        <end position="22"/>
    </location>
</feature>
<evidence type="ECO:0000313" key="3">
    <source>
        <dbReference type="Proteomes" id="UP000799437"/>
    </source>
</evidence>
<dbReference type="OrthoDB" id="5984008at2759"/>
<dbReference type="GeneID" id="54481467"/>
<evidence type="ECO:0008006" key="4">
    <source>
        <dbReference type="Google" id="ProtNLM"/>
    </source>
</evidence>
<evidence type="ECO:0000313" key="2">
    <source>
        <dbReference type="EMBL" id="KAF2760270.1"/>
    </source>
</evidence>
<dbReference type="Gene3D" id="2.170.270.10">
    <property type="entry name" value="SET domain"/>
    <property type="match status" value="1"/>
</dbReference>
<sequence length="180" mass="19935">MSPQFVSPEGSASPVSQGSSISKPTKFDVSHILRVEILPGDFASRAVSKVTLPAGALFTPIKGITPATPSYLTVQTGPTSHISLNSDLQYINHSCRPTVEFDMAKNEIRVARDLKGGLKEGDELSFFYPSSEWNMDQPFQCRCKDVQCLGSIQGAKYLGENDMKRFWFNDHILKMKERGC</sequence>
<reference evidence="2" key="1">
    <citation type="journal article" date="2020" name="Stud. Mycol.">
        <title>101 Dothideomycetes genomes: a test case for predicting lifestyles and emergence of pathogens.</title>
        <authorList>
            <person name="Haridas S."/>
            <person name="Albert R."/>
            <person name="Binder M."/>
            <person name="Bloem J."/>
            <person name="Labutti K."/>
            <person name="Salamov A."/>
            <person name="Andreopoulos B."/>
            <person name="Baker S."/>
            <person name="Barry K."/>
            <person name="Bills G."/>
            <person name="Bluhm B."/>
            <person name="Cannon C."/>
            <person name="Castanera R."/>
            <person name="Culley D."/>
            <person name="Daum C."/>
            <person name="Ezra D."/>
            <person name="Gonzalez J."/>
            <person name="Henrissat B."/>
            <person name="Kuo A."/>
            <person name="Liang C."/>
            <person name="Lipzen A."/>
            <person name="Lutzoni F."/>
            <person name="Magnuson J."/>
            <person name="Mondo S."/>
            <person name="Nolan M."/>
            <person name="Ohm R."/>
            <person name="Pangilinan J."/>
            <person name="Park H.-J."/>
            <person name="Ramirez L."/>
            <person name="Alfaro M."/>
            <person name="Sun H."/>
            <person name="Tritt A."/>
            <person name="Yoshinaga Y."/>
            <person name="Zwiers L.-H."/>
            <person name="Turgeon B."/>
            <person name="Goodwin S."/>
            <person name="Spatafora J."/>
            <person name="Crous P."/>
            <person name="Grigoriev I."/>
        </authorList>
    </citation>
    <scope>NUCLEOTIDE SEQUENCE</scope>
    <source>
        <strain evidence="2">CBS 121739</strain>
    </source>
</reference>
<dbReference type="Proteomes" id="UP000799437">
    <property type="component" value="Unassembled WGS sequence"/>
</dbReference>
<dbReference type="PANTHER" id="PTHR12350:SF19">
    <property type="entry name" value="SET DOMAIN-CONTAINING PROTEIN"/>
    <property type="match status" value="1"/>
</dbReference>
<evidence type="ECO:0000256" key="1">
    <source>
        <dbReference type="SAM" id="MobiDB-lite"/>
    </source>
</evidence>